<accession>A0A1A8WBH6</accession>
<protein>
    <submittedName>
        <fullName evidence="1">Uncharacterized protein</fullName>
    </submittedName>
</protein>
<organism evidence="1 4">
    <name type="scientific">Plasmodium ovale curtisi</name>
    <dbReference type="NCBI Taxonomy" id="864141"/>
    <lineage>
        <taxon>Eukaryota</taxon>
        <taxon>Sar</taxon>
        <taxon>Alveolata</taxon>
        <taxon>Apicomplexa</taxon>
        <taxon>Aconoidasida</taxon>
        <taxon>Haemosporida</taxon>
        <taxon>Plasmodiidae</taxon>
        <taxon>Plasmodium</taxon>
        <taxon>Plasmodium (Plasmodium)</taxon>
    </lineage>
</organism>
<sequence>MKTLMGNPSCPCTSMQGYRYSYEGNASSGITHGVEAVSLLHTFSPKRKQFFLKNLRLGNNEKQDPLKIMNEKLAGGVCSLRRKMWTVHLVSHSHLHGGN</sequence>
<dbReference type="EMBL" id="FLQU01000638">
    <property type="protein sequence ID" value="SBS88555.1"/>
    <property type="molecule type" value="Genomic_DNA"/>
</dbReference>
<evidence type="ECO:0000313" key="1">
    <source>
        <dbReference type="EMBL" id="SBS88555.1"/>
    </source>
</evidence>
<evidence type="ECO:0000313" key="2">
    <source>
        <dbReference type="EMBL" id="SBS98356.1"/>
    </source>
</evidence>
<evidence type="ECO:0000313" key="4">
    <source>
        <dbReference type="Proteomes" id="UP000078560"/>
    </source>
</evidence>
<evidence type="ECO:0000313" key="3">
    <source>
        <dbReference type="Proteomes" id="UP000078546"/>
    </source>
</evidence>
<dbReference type="Proteomes" id="UP000078560">
    <property type="component" value="Unassembled WGS sequence"/>
</dbReference>
<name>A0A1A8WBH6_PLAOA</name>
<dbReference type="AlphaFoldDB" id="A0A1A8WBH6"/>
<dbReference type="EMBL" id="FLQV01000830">
    <property type="protein sequence ID" value="SBS98356.1"/>
    <property type="molecule type" value="Genomic_DNA"/>
</dbReference>
<proteinExistence type="predicted"/>
<gene>
    <name evidence="2" type="ORF">POVCU1_045510</name>
    <name evidence="1" type="ORF">POVCU2_0049150</name>
</gene>
<dbReference type="Proteomes" id="UP000078546">
    <property type="component" value="Unassembled WGS sequence"/>
</dbReference>
<reference evidence="3 4" key="1">
    <citation type="submission" date="2016-05" db="EMBL/GenBank/DDBJ databases">
        <authorList>
            <person name="Naeem Raeece"/>
        </authorList>
    </citation>
    <scope>NUCLEOTIDE SEQUENCE [LARGE SCALE GENOMIC DNA]</scope>
</reference>
<reference evidence="1" key="2">
    <citation type="submission" date="2016-05" db="EMBL/GenBank/DDBJ databases">
        <authorList>
            <person name="Lavstsen T."/>
            <person name="Jespersen J.S."/>
        </authorList>
    </citation>
    <scope>NUCLEOTIDE SEQUENCE [LARGE SCALE GENOMIC DNA]</scope>
</reference>